<feature type="signal peptide" evidence="1">
    <location>
        <begin position="1"/>
        <end position="21"/>
    </location>
</feature>
<dbReference type="Proteomes" id="UP001144036">
    <property type="component" value="Unassembled WGS sequence"/>
</dbReference>
<keyword evidence="3" id="KW-1185">Reference proteome</keyword>
<dbReference type="RefSeq" id="WP_270154491.1">
    <property type="nucleotide sequence ID" value="NZ_JAPNNL010000026.1"/>
</dbReference>
<gene>
    <name evidence="2" type="ORF">OUY22_09660</name>
</gene>
<dbReference type="EMBL" id="JAPNNL010000026">
    <property type="protein sequence ID" value="MDA0633683.1"/>
    <property type="molecule type" value="Genomic_DNA"/>
</dbReference>
<accession>A0ABT4S8Z5</accession>
<proteinExistence type="predicted"/>
<feature type="chain" id="PRO_5047137225" evidence="1">
    <location>
        <begin position="22"/>
        <end position="193"/>
    </location>
</feature>
<keyword evidence="1" id="KW-0732">Signal</keyword>
<name>A0ABT4S8Z5_9ACTN</name>
<evidence type="ECO:0000256" key="1">
    <source>
        <dbReference type="SAM" id="SignalP"/>
    </source>
</evidence>
<evidence type="ECO:0000313" key="3">
    <source>
        <dbReference type="Proteomes" id="UP001144036"/>
    </source>
</evidence>
<protein>
    <submittedName>
        <fullName evidence="2">Uncharacterized protein</fullName>
    </submittedName>
</protein>
<evidence type="ECO:0000313" key="2">
    <source>
        <dbReference type="EMBL" id="MDA0633683.1"/>
    </source>
</evidence>
<sequence length="193" mass="21718">MLKTIAVAVAGALLTPAQASAIPKNFLLYEKQARQDNEHWFVSQDDMEDVWNIQCSPVMFSGWKARRDAAYDTKIGGGQRTDRRRGEQLFVFGSAKGADKMMDRMRALIKECGGTVKSKRLRIGDEALQAARTIKATKKVPFPQTQKFVAVREGSAVAIYWDMHNAAAPLRTLARHRADARKMAAKMARYWSR</sequence>
<organism evidence="2 3">
    <name type="scientific">Nonomuraea corallina</name>
    <dbReference type="NCBI Taxonomy" id="2989783"/>
    <lineage>
        <taxon>Bacteria</taxon>
        <taxon>Bacillati</taxon>
        <taxon>Actinomycetota</taxon>
        <taxon>Actinomycetes</taxon>
        <taxon>Streptosporangiales</taxon>
        <taxon>Streptosporangiaceae</taxon>
        <taxon>Nonomuraea</taxon>
    </lineage>
</organism>
<reference evidence="2" key="1">
    <citation type="submission" date="2022-11" db="EMBL/GenBank/DDBJ databases">
        <title>Nonomuraea corallina sp. nov., a new species of the genus Nonomuraea isolated from sea side sediment in Thai sea.</title>
        <authorList>
            <person name="Ngamcharungchit C."/>
            <person name="Matsumoto A."/>
            <person name="Suriyachadkun C."/>
            <person name="Panbangred W."/>
            <person name="Inahashi Y."/>
            <person name="Intra B."/>
        </authorList>
    </citation>
    <scope>NUCLEOTIDE SEQUENCE</scope>
    <source>
        <strain evidence="2">MCN248</strain>
    </source>
</reference>
<comment type="caution">
    <text evidence="2">The sequence shown here is derived from an EMBL/GenBank/DDBJ whole genome shotgun (WGS) entry which is preliminary data.</text>
</comment>